<dbReference type="VEuPathDB" id="MicrosporidiaDB:NCER_101277"/>
<keyword evidence="6" id="KW-1185">Reference proteome</keyword>
<dbReference type="InterPro" id="IPR009025">
    <property type="entry name" value="RBP11-like_dimer"/>
</dbReference>
<comment type="similarity">
    <text evidence="3">Belongs to the archaeal Rpo11/eukaryotic RPB11/RPC19 RNA polymerase subunit family.</text>
</comment>
<dbReference type="Gene3D" id="3.30.1360.10">
    <property type="entry name" value="RNA polymerase, RBP11-like subunit"/>
    <property type="match status" value="1"/>
</dbReference>
<evidence type="ECO:0000313" key="6">
    <source>
        <dbReference type="Proteomes" id="UP000034350"/>
    </source>
</evidence>
<comment type="caution">
    <text evidence="5">The sequence shown here is derived from an EMBL/GenBank/DDBJ whole genome shotgun (WGS) entry which is preliminary data.</text>
</comment>
<gene>
    <name evidence="5" type="ORF">AAJ76_970003904</name>
</gene>
<dbReference type="OrthoDB" id="10248581at2759"/>
<dbReference type="GeneID" id="36321644"/>
<dbReference type="InterPro" id="IPR036603">
    <property type="entry name" value="RBP11-like"/>
</dbReference>
<dbReference type="GO" id="GO:0003899">
    <property type="term" value="F:DNA-directed RNA polymerase activity"/>
    <property type="evidence" value="ECO:0007669"/>
    <property type="project" value="TreeGrafter"/>
</dbReference>
<sequence>MSVEINYDKNIKNTIELKVEKETHSLGSSLSDKLCKDKRCIFSSYKVCHPKDDFMFLRVSCDDAISVKDCIVENLVDLENITQDLINQISN</sequence>
<evidence type="ECO:0000256" key="1">
    <source>
        <dbReference type="ARBA" id="ARBA00022478"/>
    </source>
</evidence>
<name>A0A0F9YND2_9MICR</name>
<proteinExistence type="inferred from homology"/>
<evidence type="ECO:0000313" key="5">
    <source>
        <dbReference type="EMBL" id="KKO74222.1"/>
    </source>
</evidence>
<dbReference type="GO" id="GO:0006366">
    <property type="term" value="P:transcription by RNA polymerase II"/>
    <property type="evidence" value="ECO:0007669"/>
    <property type="project" value="TreeGrafter"/>
</dbReference>
<dbReference type="OMA" id="QTHKVVI"/>
<evidence type="ECO:0000256" key="2">
    <source>
        <dbReference type="ARBA" id="ARBA00023163"/>
    </source>
</evidence>
<dbReference type="EMBL" id="JPQZ01000097">
    <property type="protein sequence ID" value="KKO74222.1"/>
    <property type="molecule type" value="Genomic_DNA"/>
</dbReference>
<accession>A0A0F9YND2</accession>
<keyword evidence="2" id="KW-0804">Transcription</keyword>
<dbReference type="Pfam" id="PF13656">
    <property type="entry name" value="RNA_pol_L_2"/>
    <property type="match status" value="1"/>
</dbReference>
<dbReference type="PANTHER" id="PTHR13946">
    <property type="entry name" value="DNA-DIRECTED RNA POLYMERASE I,II,III"/>
    <property type="match status" value="1"/>
</dbReference>
<dbReference type="VEuPathDB" id="MicrosporidiaDB:AAJ76_970003904"/>
<organism evidence="5 6">
    <name type="scientific">Vairimorpha ceranae</name>
    <dbReference type="NCBI Taxonomy" id="40302"/>
    <lineage>
        <taxon>Eukaryota</taxon>
        <taxon>Fungi</taxon>
        <taxon>Fungi incertae sedis</taxon>
        <taxon>Microsporidia</taxon>
        <taxon>Nosematidae</taxon>
        <taxon>Vairimorpha</taxon>
    </lineage>
</organism>
<evidence type="ECO:0000259" key="4">
    <source>
        <dbReference type="Pfam" id="PF13656"/>
    </source>
</evidence>
<dbReference type="PANTHER" id="PTHR13946:SF16">
    <property type="entry name" value="DNA-DIRECTED RNA POLYMERASE II SUBUNIT RPB11"/>
    <property type="match status" value="1"/>
</dbReference>
<protein>
    <submittedName>
        <fullName evidence="5">Dna-directed rna polymerase ii</fullName>
    </submittedName>
</protein>
<dbReference type="AlphaFoldDB" id="A0A0F9YND2"/>
<feature type="domain" description="DNA-directed RNA polymerase RBP11-like dimerisation" evidence="4">
    <location>
        <begin position="15"/>
        <end position="87"/>
    </location>
</feature>
<dbReference type="Proteomes" id="UP000034350">
    <property type="component" value="Unassembled WGS sequence"/>
</dbReference>
<dbReference type="RefSeq" id="XP_024329964.1">
    <property type="nucleotide sequence ID" value="XM_024476687.1"/>
</dbReference>
<dbReference type="GO" id="GO:0046983">
    <property type="term" value="F:protein dimerization activity"/>
    <property type="evidence" value="ECO:0007669"/>
    <property type="project" value="InterPro"/>
</dbReference>
<dbReference type="SUPFAM" id="SSF55257">
    <property type="entry name" value="RBP11-like subunits of RNA polymerase"/>
    <property type="match status" value="1"/>
</dbReference>
<dbReference type="GO" id="GO:0005665">
    <property type="term" value="C:RNA polymerase II, core complex"/>
    <property type="evidence" value="ECO:0007669"/>
    <property type="project" value="TreeGrafter"/>
</dbReference>
<evidence type="ECO:0000256" key="3">
    <source>
        <dbReference type="ARBA" id="ARBA00025751"/>
    </source>
</evidence>
<keyword evidence="1 5" id="KW-0240">DNA-directed RNA polymerase</keyword>
<reference evidence="5 6" key="1">
    <citation type="journal article" date="2015" name="Environ. Microbiol.">
        <title>Genome analyses suggest the presence of polyploidy and recent human-driven expansions in eight global populations of the honeybee pathogen Nosema ceranae.</title>
        <authorList>
            <person name="Pelin A."/>
            <person name="Selman M."/>
            <person name="Aris-Brosou S."/>
            <person name="Farinelli L."/>
            <person name="Corradi N."/>
        </authorList>
    </citation>
    <scope>NUCLEOTIDE SEQUENCE [LARGE SCALE GENOMIC DNA]</scope>
    <source>
        <strain evidence="5 6">PA08 1199</strain>
    </source>
</reference>